<evidence type="ECO:0000256" key="12">
    <source>
        <dbReference type="SAM" id="Phobius"/>
    </source>
</evidence>
<evidence type="ECO:0000256" key="9">
    <source>
        <dbReference type="ARBA" id="ARBA00022989"/>
    </source>
</evidence>
<dbReference type="EMBL" id="CM000638">
    <property type="protein sequence ID" value="EED95882.1"/>
    <property type="molecule type" value="Genomic_DNA"/>
</dbReference>
<reference evidence="13 14" key="2">
    <citation type="journal article" date="2008" name="Nature">
        <title>The Phaeodactylum genome reveals the evolutionary history of diatom genomes.</title>
        <authorList>
            <person name="Bowler C."/>
            <person name="Allen A.E."/>
            <person name="Badger J.H."/>
            <person name="Grimwood J."/>
            <person name="Jabbari K."/>
            <person name="Kuo A."/>
            <person name="Maheswari U."/>
            <person name="Martens C."/>
            <person name="Maumus F."/>
            <person name="Otillar R.P."/>
            <person name="Rayko E."/>
            <person name="Salamov A."/>
            <person name="Vandepoele K."/>
            <person name="Beszteri B."/>
            <person name="Gruber A."/>
            <person name="Heijde M."/>
            <person name="Katinka M."/>
            <person name="Mock T."/>
            <person name="Valentin K."/>
            <person name="Verret F."/>
            <person name="Berges J.A."/>
            <person name="Brownlee C."/>
            <person name="Cadoret J.P."/>
            <person name="Chiovitti A."/>
            <person name="Choi C.J."/>
            <person name="Coesel S."/>
            <person name="De Martino A."/>
            <person name="Detter J.C."/>
            <person name="Durkin C."/>
            <person name="Falciatore A."/>
            <person name="Fournet J."/>
            <person name="Haruta M."/>
            <person name="Huysman M.J."/>
            <person name="Jenkins B.D."/>
            <person name="Jiroutova K."/>
            <person name="Jorgensen R.E."/>
            <person name="Joubert Y."/>
            <person name="Kaplan A."/>
            <person name="Kroger N."/>
            <person name="Kroth P.G."/>
            <person name="La Roche J."/>
            <person name="Lindquist E."/>
            <person name="Lommer M."/>
            <person name="Martin-Jezequel V."/>
            <person name="Lopez P.J."/>
            <person name="Lucas S."/>
            <person name="Mangogna M."/>
            <person name="McGinnis K."/>
            <person name="Medlin L.K."/>
            <person name="Montsant A."/>
            <person name="Oudot-Le Secq M.P."/>
            <person name="Napoli C."/>
            <person name="Obornik M."/>
            <person name="Parker M.S."/>
            <person name="Petit J.L."/>
            <person name="Porcel B.M."/>
            <person name="Poulsen N."/>
            <person name="Robison M."/>
            <person name="Rychlewski L."/>
            <person name="Rynearson T.A."/>
            <person name="Schmutz J."/>
            <person name="Shapiro H."/>
            <person name="Siaut M."/>
            <person name="Stanley M."/>
            <person name="Sussman M.R."/>
            <person name="Taylor A.R."/>
            <person name="Vardi A."/>
            <person name="von Dassow P."/>
            <person name="Vyverman W."/>
            <person name="Willis A."/>
            <person name="Wyrwicz L.S."/>
            <person name="Rokhsar D.S."/>
            <person name="Weissenbach J."/>
            <person name="Armbrust E.V."/>
            <person name="Green B.R."/>
            <person name="Van de Peer Y."/>
            <person name="Grigoriev I.V."/>
        </authorList>
    </citation>
    <scope>NUCLEOTIDE SEQUENCE [LARGE SCALE GENOMIC DNA]</scope>
    <source>
        <strain evidence="13 14">CCMP1335</strain>
    </source>
</reference>
<keyword evidence="9 12" id="KW-1133">Transmembrane helix</keyword>
<evidence type="ECO:0000256" key="6">
    <source>
        <dbReference type="ARBA" id="ARBA00022692"/>
    </source>
</evidence>
<keyword evidence="7" id="KW-0378">Hydrolase</keyword>
<evidence type="ECO:0000256" key="2">
    <source>
        <dbReference type="ARBA" id="ARBA00004141"/>
    </source>
</evidence>
<evidence type="ECO:0000256" key="3">
    <source>
        <dbReference type="ARBA" id="ARBA00009045"/>
    </source>
</evidence>
<dbReference type="RefSeq" id="XP_002286241.1">
    <property type="nucleotide sequence ID" value="XM_002286205.1"/>
</dbReference>
<feature type="transmembrane region" description="Helical" evidence="12">
    <location>
        <begin position="523"/>
        <end position="540"/>
    </location>
</feature>
<evidence type="ECO:0000256" key="7">
    <source>
        <dbReference type="ARBA" id="ARBA00022801"/>
    </source>
</evidence>
<feature type="transmembrane region" description="Helical" evidence="12">
    <location>
        <begin position="595"/>
        <end position="615"/>
    </location>
</feature>
<dbReference type="SUPFAM" id="SSF144091">
    <property type="entry name" value="Rhomboid-like"/>
    <property type="match status" value="1"/>
</dbReference>
<feature type="region of interest" description="Disordered" evidence="11">
    <location>
        <begin position="656"/>
        <end position="686"/>
    </location>
</feature>
<comment type="catalytic activity">
    <reaction evidence="1">
        <text>Cleaves type-1 transmembrane domains using a catalytic dyad composed of serine and histidine that are contributed by different transmembrane domains.</text>
        <dbReference type="EC" id="3.4.21.105"/>
    </reaction>
</comment>
<dbReference type="eggNOG" id="ENOG502QYJ3">
    <property type="taxonomic scope" value="Eukaryota"/>
</dbReference>
<dbReference type="AlphaFoldDB" id="B8BR06"/>
<feature type="region of interest" description="Disordered" evidence="11">
    <location>
        <begin position="1"/>
        <end position="70"/>
    </location>
</feature>
<comment type="subcellular location">
    <subcellularLocation>
        <location evidence="2">Membrane</location>
        <topology evidence="2">Multi-pass membrane protein</topology>
    </subcellularLocation>
</comment>
<feature type="transmembrane region" description="Helical" evidence="12">
    <location>
        <begin position="373"/>
        <end position="396"/>
    </location>
</feature>
<keyword evidence="6 12" id="KW-0812">Transmembrane</keyword>
<proteinExistence type="inferred from homology"/>
<evidence type="ECO:0000256" key="11">
    <source>
        <dbReference type="SAM" id="MobiDB-lite"/>
    </source>
</evidence>
<organism evidence="13 14">
    <name type="scientific">Thalassiosira pseudonana</name>
    <name type="common">Marine diatom</name>
    <name type="synonym">Cyclotella nana</name>
    <dbReference type="NCBI Taxonomy" id="35128"/>
    <lineage>
        <taxon>Eukaryota</taxon>
        <taxon>Sar</taxon>
        <taxon>Stramenopiles</taxon>
        <taxon>Ochrophyta</taxon>
        <taxon>Bacillariophyta</taxon>
        <taxon>Coscinodiscophyceae</taxon>
        <taxon>Thalassiosirophycidae</taxon>
        <taxon>Thalassiosirales</taxon>
        <taxon>Thalassiosiraceae</taxon>
        <taxon>Thalassiosira</taxon>
    </lineage>
</organism>
<evidence type="ECO:0000256" key="8">
    <source>
        <dbReference type="ARBA" id="ARBA00022825"/>
    </source>
</evidence>
<dbReference type="GO" id="GO:0008236">
    <property type="term" value="F:serine-type peptidase activity"/>
    <property type="evidence" value="ECO:0007669"/>
    <property type="project" value="UniProtKB-KW"/>
</dbReference>
<gene>
    <name evidence="13" type="ORF">THAPSDRAFT_20838</name>
</gene>
<accession>B8BR06</accession>
<dbReference type="KEGG" id="tps:THAPSDRAFT_20838"/>
<name>B8BR06_THAPS</name>
<dbReference type="PANTHER" id="PTHR22936">
    <property type="entry name" value="RHOMBOID-RELATED"/>
    <property type="match status" value="1"/>
</dbReference>
<dbReference type="GeneID" id="7446780"/>
<evidence type="ECO:0000256" key="5">
    <source>
        <dbReference type="ARBA" id="ARBA00022670"/>
    </source>
</evidence>
<dbReference type="GO" id="GO:0006508">
    <property type="term" value="P:proteolysis"/>
    <property type="evidence" value="ECO:0007669"/>
    <property type="project" value="UniProtKB-KW"/>
</dbReference>
<keyword evidence="5" id="KW-0645">Protease</keyword>
<dbReference type="PANTHER" id="PTHR22936:SF69">
    <property type="entry name" value="RHOMBOID-LIKE PROTEIN"/>
    <property type="match status" value="1"/>
</dbReference>
<reference evidence="13 14" key="1">
    <citation type="journal article" date="2004" name="Science">
        <title>The genome of the diatom Thalassiosira pseudonana: ecology, evolution, and metabolism.</title>
        <authorList>
            <person name="Armbrust E.V."/>
            <person name="Berges J.A."/>
            <person name="Bowler C."/>
            <person name="Green B.R."/>
            <person name="Martinez D."/>
            <person name="Putnam N.H."/>
            <person name="Zhou S."/>
            <person name="Allen A.E."/>
            <person name="Apt K.E."/>
            <person name="Bechner M."/>
            <person name="Brzezinski M.A."/>
            <person name="Chaal B.K."/>
            <person name="Chiovitti A."/>
            <person name="Davis A.K."/>
            <person name="Demarest M.S."/>
            <person name="Detter J.C."/>
            <person name="Glavina T."/>
            <person name="Goodstein D."/>
            <person name="Hadi M.Z."/>
            <person name="Hellsten U."/>
            <person name="Hildebrand M."/>
            <person name="Jenkins B.D."/>
            <person name="Jurka J."/>
            <person name="Kapitonov V.V."/>
            <person name="Kroger N."/>
            <person name="Lau W.W."/>
            <person name="Lane T.W."/>
            <person name="Larimer F.W."/>
            <person name="Lippmeier J.C."/>
            <person name="Lucas S."/>
            <person name="Medina M."/>
            <person name="Montsant A."/>
            <person name="Obornik M."/>
            <person name="Parker M.S."/>
            <person name="Palenik B."/>
            <person name="Pazour G.J."/>
            <person name="Richardson P.M."/>
            <person name="Rynearson T.A."/>
            <person name="Saito M.A."/>
            <person name="Schwartz D.C."/>
            <person name="Thamatrakoln K."/>
            <person name="Valentin K."/>
            <person name="Vardi A."/>
            <person name="Wilkerson F.P."/>
            <person name="Rokhsar D.S."/>
        </authorList>
    </citation>
    <scope>NUCLEOTIDE SEQUENCE [LARGE SCALE GENOMIC DNA]</scope>
    <source>
        <strain evidence="13 14">CCMP1335</strain>
    </source>
</reference>
<feature type="region of interest" description="Disordered" evidence="11">
    <location>
        <begin position="866"/>
        <end position="885"/>
    </location>
</feature>
<comment type="similarity">
    <text evidence="3">Belongs to the peptidase S54 family.</text>
</comment>
<evidence type="ECO:0000313" key="13">
    <source>
        <dbReference type="EMBL" id="EED95882.1"/>
    </source>
</evidence>
<dbReference type="InterPro" id="IPR002610">
    <property type="entry name" value="Peptidase_S54_rhomboid-like"/>
</dbReference>
<feature type="transmembrane region" description="Helical" evidence="12">
    <location>
        <begin position="621"/>
        <end position="640"/>
    </location>
</feature>
<keyword evidence="14" id="KW-1185">Reference proteome</keyword>
<dbReference type="InParanoid" id="B8BR06"/>
<feature type="region of interest" description="Disordered" evidence="11">
    <location>
        <begin position="700"/>
        <end position="727"/>
    </location>
</feature>
<feature type="transmembrane region" description="Helical" evidence="12">
    <location>
        <begin position="752"/>
        <end position="774"/>
    </location>
</feature>
<keyword evidence="8" id="KW-0720">Serine protease</keyword>
<dbReference type="GO" id="GO:0016020">
    <property type="term" value="C:membrane"/>
    <property type="evidence" value="ECO:0007669"/>
    <property type="project" value="UniProtKB-SubCell"/>
</dbReference>
<evidence type="ECO:0000313" key="14">
    <source>
        <dbReference type="Proteomes" id="UP000001449"/>
    </source>
</evidence>
<evidence type="ECO:0000256" key="1">
    <source>
        <dbReference type="ARBA" id="ARBA00000156"/>
    </source>
</evidence>
<dbReference type="InterPro" id="IPR035952">
    <property type="entry name" value="Rhomboid-like_sf"/>
</dbReference>
<feature type="transmembrane region" description="Helical" evidence="12">
    <location>
        <begin position="498"/>
        <end position="517"/>
    </location>
</feature>
<evidence type="ECO:0000256" key="10">
    <source>
        <dbReference type="ARBA" id="ARBA00023136"/>
    </source>
</evidence>
<dbReference type="EC" id="3.4.21.105" evidence="4"/>
<dbReference type="HOGENOM" id="CLU_320180_0_0_1"/>
<dbReference type="PaxDb" id="35128-Thaps20838"/>
<dbReference type="Proteomes" id="UP000001449">
    <property type="component" value="Chromosome 1"/>
</dbReference>
<protein>
    <recommendedName>
        <fullName evidence="4">rhomboid protease</fullName>
        <ecNumber evidence="4">3.4.21.105</ecNumber>
    </recommendedName>
</protein>
<sequence length="907" mass="98258">MNDDSAYRLDGPTDFDASSASSEEIVQEMYNDDDENTDLIDFHQHQHHHQQQTNDDIKPPSQVQNNYRPPPIATSWDASIEVDDLPGNSSEDNLLMDQYEQGVAGASASATRVSFNVPRDNHYATSKRYDNEFSPYPSQSLRYPQMQHNTPNPTGASASLAEVTPAFLRRAAQDLGMAKHVNNEPPPPNSLLMVRDRVVNTAIQDHASLSNIDNAIPDTSFFGADASALDGTFVSIRDLNDDDDVPSIDNDRNAYGGASYSQWNNATNNGKGSDASFPTETTSLLGRKKLNWQGGFFGSQVEKEDRRERMKMMRAKEGWFTGWLWSARSLLSNGFGLKDGNDKGRSVWNHPAGEDFAPRASTAHVGGVARQRVFSLVVIGIMCFHMALCGLHDLFLKYVSFRNSDDAGVSWNGEGIYIPAFWLSFEGRVLNPFLGPGARTLTAFGALVPGIVLKGQGWRVGTALFQSSSLIQMLLHVWVLKTVIGGSTIGLEWKRGTFTVALFYILSALVGSAWSIALEPGRLITSSGLGLAGLLSAVLVEQVCFPVASKDEDSDVGGSGSHHNDLGGGSNVVTSTANESFSYQPHQPPRRKRSLPLNTCNPLLLLSLEVIVSWWGAYSSLVGTIASTVMGVACALLLFVGNPIESTDRYANHHLLFSEETPPPPPVSSDWRDDDDSADSSFGGHRQVFNTPLMRRSILADEDDDDEQPGSRSLLRKRKNDVGTTTKTTGLKGRVISVNSEHIKQSFSASRVLGRVVGVFLALLLTLIPASLIAGGDDTSNEVTRASVLGCKPMRVVYKQDNSNDVFECAGGCIPLSRTRVAKKSEGMRDGRCDSIGFRCSAGTGTLLLRKYEVDVGLYTIPSSNGSCASSDEEGNGDEAKNNDDAISVAAEDESAYNGEVEGVDGA</sequence>
<keyword evidence="10 12" id="KW-0472">Membrane</keyword>
<evidence type="ECO:0000256" key="4">
    <source>
        <dbReference type="ARBA" id="ARBA00013039"/>
    </source>
</evidence>